<evidence type="ECO:0000259" key="1">
    <source>
        <dbReference type="Pfam" id="PF13304"/>
    </source>
</evidence>
<sequence>MIIRFVAKNIFSFKEETEFNLLPNKTQRLQHHKVDAGEFNFLRYSAIYGANGSGKSNLIKSISLLKSIVEDGNFNGINDVKELKFKLDKSNSATPISLAIEFYFHSNIFYYTITFDENGFLYEYLAESKKNQDVLIFERTVENAVQKIKFYEEYSKDEKNKLFIEILSEKLISQKESLLTFLSKKYPDEFKNVKNVYDWFNTKLVIIGPKSKPRSIAHILDLNKPIKNFANMLIPSLNMGITKIEIEKKKIEEFLDNDEIKPIKRIIDDLKSKPNSFSTLTNKKTGEETTFVLEDENIVVKSLITNHLDNEGKIVGFSIGQESDGTKRLIDYIPALRSIIKTDGVYLIDEIERSIHPITIKEIIKKLSLDKEVKGQLIFTTHEINLLDQEILRPDEIWFAQKDIDGSSKLYSLSDFNIHNTIDIENGYLNGRYGGIPFLSNLRDLNWE</sequence>
<evidence type="ECO:0000313" key="2">
    <source>
        <dbReference type="EMBL" id="KAA6327443.1"/>
    </source>
</evidence>
<proteinExistence type="predicted"/>
<dbReference type="GO" id="GO:0005524">
    <property type="term" value="F:ATP binding"/>
    <property type="evidence" value="ECO:0007669"/>
    <property type="project" value="InterPro"/>
</dbReference>
<dbReference type="InterPro" id="IPR003959">
    <property type="entry name" value="ATPase_AAA_core"/>
</dbReference>
<dbReference type="InterPro" id="IPR027417">
    <property type="entry name" value="P-loop_NTPase"/>
</dbReference>
<comment type="caution">
    <text evidence="2">The sequence shown here is derived from an EMBL/GenBank/DDBJ whole genome shotgun (WGS) entry which is preliminary data.</text>
</comment>
<gene>
    <name evidence="2" type="ORF">EZS27_023567</name>
</gene>
<accession>A0A5J4R4A1</accession>
<feature type="domain" description="ATPase AAA-type core" evidence="1">
    <location>
        <begin position="46"/>
        <end position="388"/>
    </location>
</feature>
<dbReference type="Pfam" id="PF13304">
    <property type="entry name" value="AAA_21"/>
    <property type="match status" value="1"/>
</dbReference>
<dbReference type="SUPFAM" id="SSF52540">
    <property type="entry name" value="P-loop containing nucleoside triphosphate hydrolases"/>
    <property type="match status" value="1"/>
</dbReference>
<dbReference type="AlphaFoldDB" id="A0A5J4R4A1"/>
<dbReference type="Gene3D" id="3.40.50.300">
    <property type="entry name" value="P-loop containing nucleotide triphosphate hydrolases"/>
    <property type="match status" value="1"/>
</dbReference>
<dbReference type="PANTHER" id="PTHR40396:SF1">
    <property type="entry name" value="ATPASE AAA-TYPE CORE DOMAIN-CONTAINING PROTEIN"/>
    <property type="match status" value="1"/>
</dbReference>
<reference evidence="2" key="1">
    <citation type="submission" date="2019-03" db="EMBL/GenBank/DDBJ databases">
        <title>Single cell metagenomics reveals metabolic interactions within the superorganism composed of flagellate Streblomastix strix and complex community of Bacteroidetes bacteria on its surface.</title>
        <authorList>
            <person name="Treitli S.C."/>
            <person name="Kolisko M."/>
            <person name="Husnik F."/>
            <person name="Keeling P."/>
            <person name="Hampl V."/>
        </authorList>
    </citation>
    <scope>NUCLEOTIDE SEQUENCE</scope>
    <source>
        <strain evidence="2">STM</strain>
    </source>
</reference>
<dbReference type="PANTHER" id="PTHR40396">
    <property type="entry name" value="ATPASE-LIKE PROTEIN"/>
    <property type="match status" value="1"/>
</dbReference>
<protein>
    <recommendedName>
        <fullName evidence="1">ATPase AAA-type core domain-containing protein</fullName>
    </recommendedName>
</protein>
<name>A0A5J4R4A1_9ZZZZ</name>
<dbReference type="GO" id="GO:0016887">
    <property type="term" value="F:ATP hydrolysis activity"/>
    <property type="evidence" value="ECO:0007669"/>
    <property type="project" value="InterPro"/>
</dbReference>
<organism evidence="2">
    <name type="scientific">termite gut metagenome</name>
    <dbReference type="NCBI Taxonomy" id="433724"/>
    <lineage>
        <taxon>unclassified sequences</taxon>
        <taxon>metagenomes</taxon>
        <taxon>organismal metagenomes</taxon>
    </lineage>
</organism>
<dbReference type="EMBL" id="SNRY01001991">
    <property type="protein sequence ID" value="KAA6327443.1"/>
    <property type="molecule type" value="Genomic_DNA"/>
</dbReference>